<feature type="transmembrane region" description="Helical" evidence="3">
    <location>
        <begin position="755"/>
        <end position="775"/>
    </location>
</feature>
<feature type="region of interest" description="Disordered" evidence="2">
    <location>
        <begin position="214"/>
        <end position="374"/>
    </location>
</feature>
<feature type="region of interest" description="Disordered" evidence="2">
    <location>
        <begin position="602"/>
        <end position="622"/>
    </location>
</feature>
<feature type="transmembrane region" description="Helical" evidence="3">
    <location>
        <begin position="720"/>
        <end position="743"/>
    </location>
</feature>
<feature type="compositionally biased region" description="Low complexity" evidence="2">
    <location>
        <begin position="359"/>
        <end position="368"/>
    </location>
</feature>
<proteinExistence type="predicted"/>
<feature type="chain" id="PRO_5046773193" evidence="4">
    <location>
        <begin position="21"/>
        <end position="795"/>
    </location>
</feature>
<protein>
    <submittedName>
        <fullName evidence="5">Uncharacterized protein</fullName>
    </submittedName>
</protein>
<feature type="compositionally biased region" description="Polar residues" evidence="2">
    <location>
        <begin position="247"/>
        <end position="286"/>
    </location>
</feature>
<feature type="compositionally biased region" description="Low complexity" evidence="2">
    <location>
        <begin position="42"/>
        <end position="67"/>
    </location>
</feature>
<dbReference type="EMBL" id="JAIFTH010000307">
    <property type="protein sequence ID" value="KAG9509858.1"/>
    <property type="molecule type" value="Genomic_DNA"/>
</dbReference>
<feature type="signal peptide" evidence="4">
    <location>
        <begin position="1"/>
        <end position="20"/>
    </location>
</feature>
<feature type="compositionally biased region" description="Polar residues" evidence="2">
    <location>
        <begin position="308"/>
        <end position="317"/>
    </location>
</feature>
<feature type="compositionally biased region" description="Polar residues" evidence="2">
    <location>
        <begin position="324"/>
        <end position="337"/>
    </location>
</feature>
<feature type="coiled-coil region" evidence="1">
    <location>
        <begin position="426"/>
        <end position="589"/>
    </location>
</feature>
<organism evidence="5 6">
    <name type="scientific">Fragariocoptes setiger</name>
    <dbReference type="NCBI Taxonomy" id="1670756"/>
    <lineage>
        <taxon>Eukaryota</taxon>
        <taxon>Metazoa</taxon>
        <taxon>Ecdysozoa</taxon>
        <taxon>Arthropoda</taxon>
        <taxon>Chelicerata</taxon>
        <taxon>Arachnida</taxon>
        <taxon>Acari</taxon>
        <taxon>Acariformes</taxon>
        <taxon>Trombidiformes</taxon>
        <taxon>Prostigmata</taxon>
        <taxon>Eupodina</taxon>
        <taxon>Eriophyoidea</taxon>
        <taxon>Phytoptidae</taxon>
        <taxon>Fragariocoptes</taxon>
    </lineage>
</organism>
<gene>
    <name evidence="5" type="ORF">GZH46_01614</name>
</gene>
<dbReference type="Proteomes" id="UP000825002">
    <property type="component" value="Unassembled WGS sequence"/>
</dbReference>
<accession>A0ABQ7S8Z8</accession>
<reference evidence="5 6" key="1">
    <citation type="submission" date="2020-10" db="EMBL/GenBank/DDBJ databases">
        <authorList>
            <person name="Klimov P.B."/>
            <person name="Dyachkov S.M."/>
            <person name="Chetverikov P.E."/>
        </authorList>
    </citation>
    <scope>NUCLEOTIDE SEQUENCE [LARGE SCALE GENOMIC DNA]</scope>
    <source>
        <strain evidence="5">BMOC 18-1129-001#AD2665</strain>
        <tissue evidence="5">Entire mites</tissue>
    </source>
</reference>
<evidence type="ECO:0000313" key="6">
    <source>
        <dbReference type="Proteomes" id="UP000825002"/>
    </source>
</evidence>
<keyword evidence="3" id="KW-0812">Transmembrane</keyword>
<keyword evidence="1" id="KW-0175">Coiled coil</keyword>
<name>A0ABQ7S8Z8_9ACAR</name>
<evidence type="ECO:0000256" key="1">
    <source>
        <dbReference type="SAM" id="Coils"/>
    </source>
</evidence>
<sequence>MKTSLLLCTTCLLVVSTASAQHYFRFPSLSSALSSLTGFGGNNNQQQNNQNNAQPGQQSGQQQGSASSLYGGLVRDYGRGLMAAMSNIYPTLFKPPQSQVQQLQGQSNMFGGDQTFSSSSPYVQAAQSLSNLYQSATNGAASVANAPSNGPSFTFGGSTFSLSPSLPSLASLAGNSQSGSQSSSPFASLAASYGSSINSPASFGPMSSFLSSAFGAQNGGSPSGPPSGSPSGPHHSGQAFGAPPQYAANSFDASSNGLSLSSPGMQTISGFGNQQQFGSPFSSMPSTGGIGSPTGLHHSQSSLGSLMPASSQSNPINSYAPPSMYQNAQNQMSQGAHQGSFGGFAQSQSDPSSLMGPHGSSSFGSSSGPNAGERRSKTVMMNIEQNSIQMNGDQNSSLVKDAAINNNFPTASMVNYSEPESFQARLNRKNEEIESLMSSLTKVENDLSCKNARIRSLELSLESVSDQVNHFKQIANQYELELKSMKHEVEQKSTLLQEAIDDSLSKDKLIEQMKAKVSELDARFVNEQANSDAITDKENTIKHLQKRCDELARQVEEHIYLLSREQNLRVEQGQKLNELEQERSRLLASQTVSNRVMAPQQPLNQSTTHSHDNSTFLNMSNADYSNDPTNQRLLGIDTSYKQKPQIGGSQLNYLIDDVKLYFRDHIQSSRFCRELMTRFEKIENKQISDSLKIAKNVLRRNSRLVIIGITSSVAEVPSVWIRYTGILIVFSTSIATSTVATVTGWRSIMLLTMPIIATMAVIVMSHTMVSSVAIARQLVLTPAVQPLLQVFRFGL</sequence>
<keyword evidence="3" id="KW-1133">Transmembrane helix</keyword>
<feature type="compositionally biased region" description="Low complexity" evidence="2">
    <location>
        <begin position="295"/>
        <end position="306"/>
    </location>
</feature>
<keyword evidence="3" id="KW-0472">Membrane</keyword>
<evidence type="ECO:0000313" key="5">
    <source>
        <dbReference type="EMBL" id="KAG9509858.1"/>
    </source>
</evidence>
<evidence type="ECO:0000256" key="4">
    <source>
        <dbReference type="SAM" id="SignalP"/>
    </source>
</evidence>
<keyword evidence="6" id="KW-1185">Reference proteome</keyword>
<keyword evidence="4" id="KW-0732">Signal</keyword>
<comment type="caution">
    <text evidence="5">The sequence shown here is derived from an EMBL/GenBank/DDBJ whole genome shotgun (WGS) entry which is preliminary data.</text>
</comment>
<feature type="region of interest" description="Disordered" evidence="2">
    <location>
        <begin position="37"/>
        <end position="67"/>
    </location>
</feature>
<evidence type="ECO:0000256" key="2">
    <source>
        <dbReference type="SAM" id="MobiDB-lite"/>
    </source>
</evidence>
<evidence type="ECO:0000256" key="3">
    <source>
        <dbReference type="SAM" id="Phobius"/>
    </source>
</evidence>